<name>A0ABS3SJY6_9CELL</name>
<evidence type="ECO:0000313" key="2">
    <source>
        <dbReference type="Proteomes" id="UP000678317"/>
    </source>
</evidence>
<organism evidence="1 2">
    <name type="scientific">Cellulomonas fengjieae</name>
    <dbReference type="NCBI Taxonomy" id="2819978"/>
    <lineage>
        <taxon>Bacteria</taxon>
        <taxon>Bacillati</taxon>
        <taxon>Actinomycetota</taxon>
        <taxon>Actinomycetes</taxon>
        <taxon>Micrococcales</taxon>
        <taxon>Cellulomonadaceae</taxon>
        <taxon>Cellulomonas</taxon>
    </lineage>
</organism>
<accession>A0ABS3SJY6</accession>
<reference evidence="1 2" key="1">
    <citation type="submission" date="2021-03" db="EMBL/GenBank/DDBJ databases">
        <title>novel species in genus Cellulomonas.</title>
        <authorList>
            <person name="Zhang G."/>
        </authorList>
    </citation>
    <scope>NUCLEOTIDE SEQUENCE [LARGE SCALE GENOMIC DNA]</scope>
    <source>
        <strain evidence="2">zg-ZUI188</strain>
    </source>
</reference>
<keyword evidence="2" id="KW-1185">Reference proteome</keyword>
<dbReference type="InterPro" id="IPR023393">
    <property type="entry name" value="START-like_dom_sf"/>
</dbReference>
<gene>
    <name evidence="1" type="ORF">J4035_15580</name>
</gene>
<dbReference type="Gene3D" id="3.30.530.20">
    <property type="match status" value="1"/>
</dbReference>
<dbReference type="SUPFAM" id="SSF55961">
    <property type="entry name" value="Bet v1-like"/>
    <property type="match status" value="1"/>
</dbReference>
<dbReference type="EMBL" id="JAGFBM010000009">
    <property type="protein sequence ID" value="MBO3086063.1"/>
    <property type="molecule type" value="Genomic_DNA"/>
</dbReference>
<dbReference type="Proteomes" id="UP000678317">
    <property type="component" value="Unassembled WGS sequence"/>
</dbReference>
<sequence length="183" mass="20377">MTAAERDRAYPCDDLPREPGYRLLRGVDVAAPPDVVYRWVSQLRAAPYSYDWIDNGGRRSPRRPLPWCWDLQVGQVVAKVFTIASFVPDEHLTLRVAPGVGTRAFGDIALSYVVVPVGPTRSRLLGVVRGGAPAGRPLARRFLTARDRLLAWGDLVMMRKQLRTFAALAEAEHARRADAQSSR</sequence>
<evidence type="ECO:0000313" key="1">
    <source>
        <dbReference type="EMBL" id="MBO3086063.1"/>
    </source>
</evidence>
<proteinExistence type="predicted"/>
<comment type="caution">
    <text evidence="1">The sequence shown here is derived from an EMBL/GenBank/DDBJ whole genome shotgun (WGS) entry which is preliminary data.</text>
</comment>
<protein>
    <submittedName>
        <fullName evidence="1">SRPBCC family protein</fullName>
    </submittedName>
</protein>